<protein>
    <recommendedName>
        <fullName evidence="3">F-box domain-containing protein</fullName>
    </recommendedName>
</protein>
<dbReference type="SUPFAM" id="SSF52047">
    <property type="entry name" value="RNI-like"/>
    <property type="match status" value="1"/>
</dbReference>
<evidence type="ECO:0008006" key="3">
    <source>
        <dbReference type="Google" id="ProtNLM"/>
    </source>
</evidence>
<organism evidence="1 2">
    <name type="scientific">Exophiala bonariae</name>
    <dbReference type="NCBI Taxonomy" id="1690606"/>
    <lineage>
        <taxon>Eukaryota</taxon>
        <taxon>Fungi</taxon>
        <taxon>Dikarya</taxon>
        <taxon>Ascomycota</taxon>
        <taxon>Pezizomycotina</taxon>
        <taxon>Eurotiomycetes</taxon>
        <taxon>Chaetothyriomycetidae</taxon>
        <taxon>Chaetothyriales</taxon>
        <taxon>Herpotrichiellaceae</taxon>
        <taxon>Exophiala</taxon>
    </lineage>
</organism>
<dbReference type="RefSeq" id="XP_064705859.1">
    <property type="nucleotide sequence ID" value="XM_064846879.1"/>
</dbReference>
<dbReference type="AlphaFoldDB" id="A0AAV9NAP5"/>
<evidence type="ECO:0000313" key="2">
    <source>
        <dbReference type="Proteomes" id="UP001358417"/>
    </source>
</evidence>
<dbReference type="Proteomes" id="UP001358417">
    <property type="component" value="Unassembled WGS sequence"/>
</dbReference>
<dbReference type="GeneID" id="89971478"/>
<evidence type="ECO:0000313" key="1">
    <source>
        <dbReference type="EMBL" id="KAK5051632.1"/>
    </source>
</evidence>
<dbReference type="EMBL" id="JAVRRD010000015">
    <property type="protein sequence ID" value="KAK5051632.1"/>
    <property type="molecule type" value="Genomic_DNA"/>
</dbReference>
<accession>A0AAV9NAP5</accession>
<name>A0AAV9NAP5_9EURO</name>
<proteinExistence type="predicted"/>
<sequence length="548" mass="62547">MSLDRLTDLYNLSRTCRVLEDVTMRRLYHKVDVAIPFRPTRTAGSPTLRAPVIESMRNLTLRNGVVDRKRSNSYTRRRKSNAGTTNGFVHDILDQVPTNQLTNFAYLHPIPMMTQNFETLIRKHNSTLQHLSFYELDSVPQNDAYPTGLKTLQSHTVNDGEAIVKILSKNKATLESLRLGQERYMIDGYHCNRLGFLNHLPQPDESFYASAYSLVNFPRLRELSLHGLSLDTLRPSSIPQALFFCKIERLTLESCTGSAELLESLAETFHWASSAVDAPRSPSVNPSLKHFSFRHEMPTTALKDSMVRFLASFIGLETLSLLFENATFLERPSTLIAEHGPTIRNLVLESRIQPREHLSHDTSRPFGVGGYSQDLWEESINDIARLCPNIVELGIGFPWDNEMIRLRKTLLPTLQHLRTIHIRNFPESQVFSQLGDYTIKEYATKFVEWVFPALLGGNRPALEHFAMGPTLYESRWKMAPSIPATGGGPPPQHRLLPEFLHTHHFALDWAKTRFGRWSPLITPVSEKCMEEMCEKRPLGGVFEQVWLK</sequence>
<reference evidence="1 2" key="1">
    <citation type="submission" date="2023-08" db="EMBL/GenBank/DDBJ databases">
        <title>Black Yeasts Isolated from many extreme environments.</title>
        <authorList>
            <person name="Coleine C."/>
            <person name="Stajich J.E."/>
            <person name="Selbmann L."/>
        </authorList>
    </citation>
    <scope>NUCLEOTIDE SEQUENCE [LARGE SCALE GENOMIC DNA]</scope>
    <source>
        <strain evidence="1 2">CCFEE 5792</strain>
    </source>
</reference>
<comment type="caution">
    <text evidence="1">The sequence shown here is derived from an EMBL/GenBank/DDBJ whole genome shotgun (WGS) entry which is preliminary data.</text>
</comment>
<gene>
    <name evidence="1" type="ORF">LTR84_003284</name>
</gene>
<keyword evidence="2" id="KW-1185">Reference proteome</keyword>
<dbReference type="Gene3D" id="3.80.10.10">
    <property type="entry name" value="Ribonuclease Inhibitor"/>
    <property type="match status" value="1"/>
</dbReference>
<dbReference type="InterPro" id="IPR032675">
    <property type="entry name" value="LRR_dom_sf"/>
</dbReference>